<evidence type="ECO:0000313" key="8">
    <source>
        <dbReference type="Proteomes" id="UP000051217"/>
    </source>
</evidence>
<reference evidence="7 8" key="1">
    <citation type="journal article" date="2015" name="Genome Announc.">
        <title>Expanding the biotechnology potential of lactobacilli through comparative genomics of 213 strains and associated genera.</title>
        <authorList>
            <person name="Sun Z."/>
            <person name="Harris H.M."/>
            <person name="McCann A."/>
            <person name="Guo C."/>
            <person name="Argimon S."/>
            <person name="Zhang W."/>
            <person name="Yang X."/>
            <person name="Jeffery I.B."/>
            <person name="Cooney J.C."/>
            <person name="Kagawa T.F."/>
            <person name="Liu W."/>
            <person name="Song Y."/>
            <person name="Salvetti E."/>
            <person name="Wrobel A."/>
            <person name="Rasinkangas P."/>
            <person name="Parkhill J."/>
            <person name="Rea M.C."/>
            <person name="O'Sullivan O."/>
            <person name="Ritari J."/>
            <person name="Douillard F.P."/>
            <person name="Paul Ross R."/>
            <person name="Yang R."/>
            <person name="Briner A.E."/>
            <person name="Felis G.E."/>
            <person name="de Vos W.M."/>
            <person name="Barrangou R."/>
            <person name="Klaenhammer T.R."/>
            <person name="Caufield P.W."/>
            <person name="Cui Y."/>
            <person name="Zhang H."/>
            <person name="O'Toole P.W."/>
        </authorList>
    </citation>
    <scope>NUCLEOTIDE SEQUENCE [LARGE SCALE GENOMIC DNA]</scope>
    <source>
        <strain evidence="7 8">DSM 15836</strain>
    </source>
</reference>
<feature type="domain" description="Pyridoxamine kinase/Phosphomethylpyrimidine kinase" evidence="6">
    <location>
        <begin position="109"/>
        <end position="265"/>
    </location>
</feature>
<evidence type="ECO:0000256" key="5">
    <source>
        <dbReference type="ARBA" id="ARBA00022840"/>
    </source>
</evidence>
<keyword evidence="5" id="KW-0067">ATP-binding</keyword>
<comment type="caution">
    <text evidence="7">The sequence shown here is derived from an EMBL/GenBank/DDBJ whole genome shotgun (WGS) entry which is preliminary data.</text>
</comment>
<keyword evidence="4 7" id="KW-0418">Kinase</keyword>
<keyword evidence="2" id="KW-0808">Transferase</keyword>
<dbReference type="InterPro" id="IPR004625">
    <property type="entry name" value="PyrdxlKinase"/>
</dbReference>
<evidence type="ECO:0000256" key="4">
    <source>
        <dbReference type="ARBA" id="ARBA00022777"/>
    </source>
</evidence>
<proteinExistence type="predicted"/>
<name>A0ABR5PKU4_9LACO</name>
<dbReference type="InterPro" id="IPR013749">
    <property type="entry name" value="PM/HMP-P_kinase-1"/>
</dbReference>
<gene>
    <name evidence="7" type="ORF">FC65_GL001344</name>
</gene>
<keyword evidence="3" id="KW-0547">Nucleotide-binding</keyword>
<dbReference type="Pfam" id="PF08543">
    <property type="entry name" value="Phos_pyr_kin"/>
    <property type="match status" value="1"/>
</dbReference>
<dbReference type="InterPro" id="IPR029056">
    <property type="entry name" value="Ribokinase-like"/>
</dbReference>
<accession>A0ABR5PKU4</accession>
<dbReference type="PANTHER" id="PTHR10534">
    <property type="entry name" value="PYRIDOXAL KINASE"/>
    <property type="match status" value="1"/>
</dbReference>
<dbReference type="EC" id="2.7.1.35" evidence="1"/>
<protein>
    <recommendedName>
        <fullName evidence="1">pyridoxal kinase</fullName>
        <ecNumber evidence="1">2.7.1.35</ecNumber>
    </recommendedName>
</protein>
<evidence type="ECO:0000256" key="3">
    <source>
        <dbReference type="ARBA" id="ARBA00022741"/>
    </source>
</evidence>
<evidence type="ECO:0000256" key="1">
    <source>
        <dbReference type="ARBA" id="ARBA00012104"/>
    </source>
</evidence>
<dbReference type="EMBL" id="AZFI01000030">
    <property type="protein sequence ID" value="KRM29471.1"/>
    <property type="molecule type" value="Genomic_DNA"/>
</dbReference>
<evidence type="ECO:0000313" key="7">
    <source>
        <dbReference type="EMBL" id="KRM29471.1"/>
    </source>
</evidence>
<sequence length="299" mass="32766">MVKQISDKEVKFLRSQVLVSQDLSCFGQVSLQTALPLISASGANVSALPTALLSTHTGGFADNTYLDLSLEMARIITHWQKLKLNFDGVYLGYLGLKPLKELQNSLSTLTTPKTLVLIDPVMGDNGHLYHGFDQEYVNAMKELIQRANILTPNLTEAAFLLDQPQLLNGGIKEASIAVKQLQERFGIPFILITGIPLANDQIAVVGCQKTTGEIWVKTQTRFPASYFGTGDIFAAALFAAVISGHSIQHSCDIALELLHTAIRARQEESQSDPRVGLNYNSALPKFLKQLAQGETNDRR</sequence>
<evidence type="ECO:0000256" key="2">
    <source>
        <dbReference type="ARBA" id="ARBA00022679"/>
    </source>
</evidence>
<dbReference type="NCBIfam" id="NF005491">
    <property type="entry name" value="PRK07105.1"/>
    <property type="match status" value="1"/>
</dbReference>
<evidence type="ECO:0000259" key="6">
    <source>
        <dbReference type="Pfam" id="PF08543"/>
    </source>
</evidence>
<dbReference type="Gene3D" id="3.40.1190.20">
    <property type="match status" value="1"/>
</dbReference>
<dbReference type="PANTHER" id="PTHR10534:SF2">
    <property type="entry name" value="PYRIDOXAL KINASE"/>
    <property type="match status" value="1"/>
</dbReference>
<organism evidence="7 8">
    <name type="scientific">Ligilactobacillus acidipiscis DSM 15836</name>
    <dbReference type="NCBI Taxonomy" id="1423716"/>
    <lineage>
        <taxon>Bacteria</taxon>
        <taxon>Bacillati</taxon>
        <taxon>Bacillota</taxon>
        <taxon>Bacilli</taxon>
        <taxon>Lactobacillales</taxon>
        <taxon>Lactobacillaceae</taxon>
        <taxon>Ligilactobacillus</taxon>
    </lineage>
</organism>
<keyword evidence="8" id="KW-1185">Reference proteome</keyword>
<dbReference type="Proteomes" id="UP000051217">
    <property type="component" value="Unassembled WGS sequence"/>
</dbReference>
<dbReference type="SUPFAM" id="SSF53613">
    <property type="entry name" value="Ribokinase-like"/>
    <property type="match status" value="1"/>
</dbReference>
<dbReference type="GO" id="GO:0016301">
    <property type="term" value="F:kinase activity"/>
    <property type="evidence" value="ECO:0007669"/>
    <property type="project" value="UniProtKB-KW"/>
</dbReference>